<dbReference type="RefSeq" id="XP_005822140.1">
    <property type="nucleotide sequence ID" value="XM_005822083.1"/>
</dbReference>
<evidence type="ECO:0000313" key="1">
    <source>
        <dbReference type="EMBL" id="EKX35160.1"/>
    </source>
</evidence>
<name>L1IH55_GUITC</name>
<dbReference type="AlphaFoldDB" id="L1IH55"/>
<keyword evidence="3" id="KW-1185">Reference proteome</keyword>
<evidence type="ECO:0000313" key="3">
    <source>
        <dbReference type="Proteomes" id="UP000011087"/>
    </source>
</evidence>
<dbReference type="KEGG" id="gtt:GUITHDRAFT_118708"/>
<dbReference type="Proteomes" id="UP000011087">
    <property type="component" value="Unassembled WGS sequence"/>
</dbReference>
<sequence length="160" mass="19135">MSRLYSSAAFLSSVNRMVPNNLDDHSDDLNYLLHLNQEQPQNVSFPSQAQALSSFLALTRRCNPVSRAFRQWTQFYVDRQVSTYKKHLSFIFRSKAFNNTKKRFFSAWFSFFQENVQEAYISHLSFMKRHMDVRHELRLIFVSWRQMHLTGTRSISQYTF</sequence>
<dbReference type="GeneID" id="17291864"/>
<proteinExistence type="predicted"/>
<dbReference type="HOGENOM" id="CLU_1655499_0_0_1"/>
<protein>
    <submittedName>
        <fullName evidence="1 2">Uncharacterized protein</fullName>
    </submittedName>
</protein>
<reference evidence="3" key="2">
    <citation type="submission" date="2012-11" db="EMBL/GenBank/DDBJ databases">
        <authorList>
            <person name="Kuo A."/>
            <person name="Curtis B.A."/>
            <person name="Tanifuji G."/>
            <person name="Burki F."/>
            <person name="Gruber A."/>
            <person name="Irimia M."/>
            <person name="Maruyama S."/>
            <person name="Arias M.C."/>
            <person name="Ball S.G."/>
            <person name="Gile G.H."/>
            <person name="Hirakawa Y."/>
            <person name="Hopkins J.F."/>
            <person name="Rensing S.A."/>
            <person name="Schmutz J."/>
            <person name="Symeonidi A."/>
            <person name="Elias M."/>
            <person name="Eveleigh R.J."/>
            <person name="Herman E.K."/>
            <person name="Klute M.J."/>
            <person name="Nakayama T."/>
            <person name="Obornik M."/>
            <person name="Reyes-Prieto A."/>
            <person name="Armbrust E.V."/>
            <person name="Aves S.J."/>
            <person name="Beiko R.G."/>
            <person name="Coutinho P."/>
            <person name="Dacks J.B."/>
            <person name="Durnford D.G."/>
            <person name="Fast N.M."/>
            <person name="Green B.R."/>
            <person name="Grisdale C."/>
            <person name="Hempe F."/>
            <person name="Henrissat B."/>
            <person name="Hoppner M.P."/>
            <person name="Ishida K.-I."/>
            <person name="Kim E."/>
            <person name="Koreny L."/>
            <person name="Kroth P.G."/>
            <person name="Liu Y."/>
            <person name="Malik S.-B."/>
            <person name="Maier U.G."/>
            <person name="McRose D."/>
            <person name="Mock T."/>
            <person name="Neilson J.A."/>
            <person name="Onodera N.T."/>
            <person name="Poole A.M."/>
            <person name="Pritham E.J."/>
            <person name="Richards T.A."/>
            <person name="Rocap G."/>
            <person name="Roy S.W."/>
            <person name="Sarai C."/>
            <person name="Schaack S."/>
            <person name="Shirato S."/>
            <person name="Slamovits C.H."/>
            <person name="Spencer D.F."/>
            <person name="Suzuki S."/>
            <person name="Worden A.Z."/>
            <person name="Zauner S."/>
            <person name="Barry K."/>
            <person name="Bell C."/>
            <person name="Bharti A.K."/>
            <person name="Crow J.A."/>
            <person name="Grimwood J."/>
            <person name="Kramer R."/>
            <person name="Lindquist E."/>
            <person name="Lucas S."/>
            <person name="Salamov A."/>
            <person name="McFadden G.I."/>
            <person name="Lane C.E."/>
            <person name="Keeling P.J."/>
            <person name="Gray M.W."/>
            <person name="Grigoriev I.V."/>
            <person name="Archibald J.M."/>
        </authorList>
    </citation>
    <scope>NUCLEOTIDE SEQUENCE</scope>
    <source>
        <strain evidence="3">CCMP2712</strain>
    </source>
</reference>
<dbReference type="PaxDb" id="55529-EKX35160"/>
<reference evidence="1 3" key="1">
    <citation type="journal article" date="2012" name="Nature">
        <title>Algal genomes reveal evolutionary mosaicism and the fate of nucleomorphs.</title>
        <authorList>
            <consortium name="DOE Joint Genome Institute"/>
            <person name="Curtis B.A."/>
            <person name="Tanifuji G."/>
            <person name="Burki F."/>
            <person name="Gruber A."/>
            <person name="Irimia M."/>
            <person name="Maruyama S."/>
            <person name="Arias M.C."/>
            <person name="Ball S.G."/>
            <person name="Gile G.H."/>
            <person name="Hirakawa Y."/>
            <person name="Hopkins J.F."/>
            <person name="Kuo A."/>
            <person name="Rensing S.A."/>
            <person name="Schmutz J."/>
            <person name="Symeonidi A."/>
            <person name="Elias M."/>
            <person name="Eveleigh R.J."/>
            <person name="Herman E.K."/>
            <person name="Klute M.J."/>
            <person name="Nakayama T."/>
            <person name="Obornik M."/>
            <person name="Reyes-Prieto A."/>
            <person name="Armbrust E.V."/>
            <person name="Aves S.J."/>
            <person name="Beiko R.G."/>
            <person name="Coutinho P."/>
            <person name="Dacks J.B."/>
            <person name="Durnford D.G."/>
            <person name="Fast N.M."/>
            <person name="Green B.R."/>
            <person name="Grisdale C.J."/>
            <person name="Hempel F."/>
            <person name="Henrissat B."/>
            <person name="Hoppner M.P."/>
            <person name="Ishida K."/>
            <person name="Kim E."/>
            <person name="Koreny L."/>
            <person name="Kroth P.G."/>
            <person name="Liu Y."/>
            <person name="Malik S.B."/>
            <person name="Maier U.G."/>
            <person name="McRose D."/>
            <person name="Mock T."/>
            <person name="Neilson J.A."/>
            <person name="Onodera N.T."/>
            <person name="Poole A.M."/>
            <person name="Pritham E.J."/>
            <person name="Richards T.A."/>
            <person name="Rocap G."/>
            <person name="Roy S.W."/>
            <person name="Sarai C."/>
            <person name="Schaack S."/>
            <person name="Shirato S."/>
            <person name="Slamovits C.H."/>
            <person name="Spencer D.F."/>
            <person name="Suzuki S."/>
            <person name="Worden A.Z."/>
            <person name="Zauner S."/>
            <person name="Barry K."/>
            <person name="Bell C."/>
            <person name="Bharti A.K."/>
            <person name="Crow J.A."/>
            <person name="Grimwood J."/>
            <person name="Kramer R."/>
            <person name="Lindquist E."/>
            <person name="Lucas S."/>
            <person name="Salamov A."/>
            <person name="McFadden G.I."/>
            <person name="Lane C.E."/>
            <person name="Keeling P.J."/>
            <person name="Gray M.W."/>
            <person name="Grigoriev I.V."/>
            <person name="Archibald J.M."/>
        </authorList>
    </citation>
    <scope>NUCLEOTIDE SEQUENCE</scope>
    <source>
        <strain evidence="1 3">CCMP2712</strain>
    </source>
</reference>
<dbReference type="EMBL" id="JH993096">
    <property type="protein sequence ID" value="EKX35160.1"/>
    <property type="molecule type" value="Genomic_DNA"/>
</dbReference>
<organism evidence="1">
    <name type="scientific">Guillardia theta (strain CCMP2712)</name>
    <name type="common">Cryptophyte</name>
    <dbReference type="NCBI Taxonomy" id="905079"/>
    <lineage>
        <taxon>Eukaryota</taxon>
        <taxon>Cryptophyceae</taxon>
        <taxon>Pyrenomonadales</taxon>
        <taxon>Geminigeraceae</taxon>
        <taxon>Guillardia</taxon>
    </lineage>
</organism>
<accession>L1IH55</accession>
<evidence type="ECO:0000313" key="2">
    <source>
        <dbReference type="EnsemblProtists" id="EKX35160"/>
    </source>
</evidence>
<reference evidence="2" key="3">
    <citation type="submission" date="2015-06" db="UniProtKB">
        <authorList>
            <consortium name="EnsemblProtists"/>
        </authorList>
    </citation>
    <scope>IDENTIFICATION</scope>
</reference>
<dbReference type="EnsemblProtists" id="EKX35160">
    <property type="protein sequence ID" value="EKX35160"/>
    <property type="gene ID" value="GUITHDRAFT_118708"/>
</dbReference>
<gene>
    <name evidence="1" type="ORF">GUITHDRAFT_118708</name>
</gene>